<dbReference type="SUPFAM" id="SSF53335">
    <property type="entry name" value="S-adenosyl-L-methionine-dependent methyltransferases"/>
    <property type="match status" value="1"/>
</dbReference>
<dbReference type="InterPro" id="IPR029063">
    <property type="entry name" value="SAM-dependent_MTases_sf"/>
</dbReference>
<dbReference type="Pfam" id="PF13489">
    <property type="entry name" value="Methyltransf_23"/>
    <property type="match status" value="1"/>
</dbReference>
<feature type="compositionally biased region" description="Low complexity" evidence="5">
    <location>
        <begin position="191"/>
        <end position="200"/>
    </location>
</feature>
<dbReference type="PANTHER" id="PTHR22809">
    <property type="entry name" value="METHYLTRANSFERASE-RELATED"/>
    <property type="match status" value="1"/>
</dbReference>
<comment type="similarity">
    <text evidence="1 4">Belongs to the methyltransferase superfamily. METL family.</text>
</comment>
<proteinExistence type="inferred from homology"/>
<dbReference type="GO" id="GO:0032259">
    <property type="term" value="P:methylation"/>
    <property type="evidence" value="ECO:0007669"/>
    <property type="project" value="UniProtKB-KW"/>
</dbReference>
<evidence type="ECO:0000256" key="1">
    <source>
        <dbReference type="ARBA" id="ARBA00009725"/>
    </source>
</evidence>
<evidence type="ECO:0000313" key="6">
    <source>
        <dbReference type="EMBL" id="CEM28742.1"/>
    </source>
</evidence>
<dbReference type="GO" id="GO:0008173">
    <property type="term" value="F:RNA methyltransferase activity"/>
    <property type="evidence" value="ECO:0007669"/>
    <property type="project" value="UniProtKB-ARBA"/>
</dbReference>
<dbReference type="Proteomes" id="UP000041254">
    <property type="component" value="Unassembled WGS sequence"/>
</dbReference>
<keyword evidence="7" id="KW-1185">Reference proteome</keyword>
<gene>
    <name evidence="6" type="ORF">Vbra_17796</name>
</gene>
<dbReference type="PIRSF" id="PIRSF037755">
    <property type="entry name" value="Mettl2_prd"/>
    <property type="match status" value="1"/>
</dbReference>
<protein>
    <recommendedName>
        <fullName evidence="4">tRNA N(3)-methylcytidine methyltransferase</fullName>
        <ecNumber evidence="4">2.1.1.-</ecNumber>
    </recommendedName>
</protein>
<accession>A0A0G4GGI6</accession>
<reference evidence="6 7" key="1">
    <citation type="submission" date="2014-11" db="EMBL/GenBank/DDBJ databases">
        <authorList>
            <person name="Zhu J."/>
            <person name="Qi W."/>
            <person name="Song R."/>
        </authorList>
    </citation>
    <scope>NUCLEOTIDE SEQUENCE [LARGE SCALE GENOMIC DNA]</scope>
</reference>
<organism evidence="6 7">
    <name type="scientific">Vitrella brassicaformis (strain CCMP3155)</name>
    <dbReference type="NCBI Taxonomy" id="1169540"/>
    <lineage>
        <taxon>Eukaryota</taxon>
        <taxon>Sar</taxon>
        <taxon>Alveolata</taxon>
        <taxon>Colpodellida</taxon>
        <taxon>Vitrellaceae</taxon>
        <taxon>Vitrella</taxon>
    </lineage>
</organism>
<evidence type="ECO:0000256" key="5">
    <source>
        <dbReference type="SAM" id="MobiDB-lite"/>
    </source>
</evidence>
<dbReference type="VEuPathDB" id="CryptoDB:Vbra_17796"/>
<keyword evidence="3 4" id="KW-0808">Transferase</keyword>
<feature type="compositionally biased region" description="Basic and acidic residues" evidence="5">
    <location>
        <begin position="1"/>
        <end position="10"/>
    </location>
</feature>
<evidence type="ECO:0000256" key="2">
    <source>
        <dbReference type="ARBA" id="ARBA00022603"/>
    </source>
</evidence>
<name>A0A0G4GGI6_VITBC</name>
<dbReference type="InParanoid" id="A0A0G4GGI6"/>
<evidence type="ECO:0000256" key="3">
    <source>
        <dbReference type="ARBA" id="ARBA00022679"/>
    </source>
</evidence>
<dbReference type="OrthoDB" id="417697at2759"/>
<dbReference type="PhylomeDB" id="A0A0G4GGI6"/>
<evidence type="ECO:0000256" key="4">
    <source>
        <dbReference type="PIRNR" id="PIRNR037755"/>
    </source>
</evidence>
<keyword evidence="2 4" id="KW-0489">Methyltransferase</keyword>
<evidence type="ECO:0000313" key="7">
    <source>
        <dbReference type="Proteomes" id="UP000041254"/>
    </source>
</evidence>
<dbReference type="EC" id="2.1.1.-" evidence="4"/>
<dbReference type="AlphaFoldDB" id="A0A0G4GGI6"/>
<dbReference type="FunCoup" id="A0A0G4GGI6">
    <property type="interactions" value="498"/>
</dbReference>
<dbReference type="Gene3D" id="3.40.50.150">
    <property type="entry name" value="Vaccinia Virus protein VP39"/>
    <property type="match status" value="2"/>
</dbReference>
<dbReference type="OMA" id="DAQRNWD"/>
<feature type="region of interest" description="Disordered" evidence="5">
    <location>
        <begin position="1"/>
        <end position="21"/>
    </location>
</feature>
<dbReference type="InterPro" id="IPR026113">
    <property type="entry name" value="METTL2/6/8-like"/>
</dbReference>
<dbReference type="GO" id="GO:0008757">
    <property type="term" value="F:S-adenosylmethionine-dependent methyltransferase activity"/>
    <property type="evidence" value="ECO:0007669"/>
    <property type="project" value="UniProtKB-ARBA"/>
</dbReference>
<dbReference type="CDD" id="cd02440">
    <property type="entry name" value="AdoMet_MTases"/>
    <property type="match status" value="1"/>
</dbReference>
<feature type="region of interest" description="Disordered" evidence="5">
    <location>
        <begin position="180"/>
        <end position="227"/>
    </location>
</feature>
<feature type="region of interest" description="Disordered" evidence="5">
    <location>
        <begin position="100"/>
        <end position="119"/>
    </location>
</feature>
<sequence>MAEEEPHFDDAGPVGSIGFKADNVSPYVLTKASQREAQSILDGDNKPVSELHKDKYEREAGRNWDIFYKRNTTNAFKDRHYLSKEFTELSAHSCRAGREARTLAQREADDGDTTSSDAQSDCRPVLVDFGCGVGNAVVPLLIKNPHLRAIGFDISKRAIDFLNNKWRRVLANRGRTVNLKDLNADSEETTGPPGEQSAAAPEPPSPLQPSQPTSSDDEEMAAAQGQQDRNIESIPMEVGELVHGFVHDITKGDPPEDVCPSGSADFALLLFVLSALAPAHFRDVAQRISRVLRPGGVLMLRDYGRYDMAQLRFAAQRKCKIEENFYVRWDGTRTYYFTVEELREIFCGCGLVELENRYHMREIVNRKTEQRMRRIWIQAKFEKPSHAPAAAEET</sequence>
<comment type="function">
    <text evidence="4">S-adenosyl-L-methionine-dependent methyltransferase.</text>
</comment>
<dbReference type="PANTHER" id="PTHR22809:SF5">
    <property type="entry name" value="TRNA N(3)-METHYLCYTIDINE METHYLTRANSFERASE METTL6"/>
    <property type="match status" value="1"/>
</dbReference>
<dbReference type="EMBL" id="CDMY01000657">
    <property type="protein sequence ID" value="CEM28742.1"/>
    <property type="molecule type" value="Genomic_DNA"/>
</dbReference>